<dbReference type="AlphaFoldDB" id="A0AB34HZ85"/>
<protein>
    <submittedName>
        <fullName evidence="1">Uncharacterized protein</fullName>
    </submittedName>
</protein>
<name>A0AB34HZ85_ESCRO</name>
<organism evidence="1 2">
    <name type="scientific">Eschrichtius robustus</name>
    <name type="common">California gray whale</name>
    <name type="synonym">Eschrichtius gibbosus</name>
    <dbReference type="NCBI Taxonomy" id="9764"/>
    <lineage>
        <taxon>Eukaryota</taxon>
        <taxon>Metazoa</taxon>
        <taxon>Chordata</taxon>
        <taxon>Craniata</taxon>
        <taxon>Vertebrata</taxon>
        <taxon>Euteleostomi</taxon>
        <taxon>Mammalia</taxon>
        <taxon>Eutheria</taxon>
        <taxon>Laurasiatheria</taxon>
        <taxon>Artiodactyla</taxon>
        <taxon>Whippomorpha</taxon>
        <taxon>Cetacea</taxon>
        <taxon>Mysticeti</taxon>
        <taxon>Eschrichtiidae</taxon>
        <taxon>Eschrichtius</taxon>
    </lineage>
</organism>
<evidence type="ECO:0000313" key="2">
    <source>
        <dbReference type="Proteomes" id="UP001159641"/>
    </source>
</evidence>
<reference evidence="1 2" key="1">
    <citation type="submission" date="2022-11" db="EMBL/GenBank/DDBJ databases">
        <title>Whole genome sequence of Eschrichtius robustus ER-17-0199.</title>
        <authorList>
            <person name="Bruniche-Olsen A."/>
            <person name="Black A.N."/>
            <person name="Fields C.J."/>
            <person name="Walden K."/>
            <person name="Dewoody J.A."/>
        </authorList>
    </citation>
    <scope>NUCLEOTIDE SEQUENCE [LARGE SCALE GENOMIC DNA]</scope>
    <source>
        <strain evidence="1">ER-17-0199</strain>
        <tissue evidence="1">Blubber</tissue>
    </source>
</reference>
<proteinExistence type="predicted"/>
<sequence>MGGFNGVSLFASLRLPEGMSASSPVAEEHSLIKLYVSQLDHSARSPPKDSEVEQSKLLARAAPALLKGKGIQYSLNVADRLADEHVLIGLYVNMLRNNPSWLVQDEMTVAWATLVTAGMEGNGGICEFVEVEGMALVDDYNIVGYQSQGLDKGV</sequence>
<dbReference type="Proteomes" id="UP001159641">
    <property type="component" value="Unassembled WGS sequence"/>
</dbReference>
<keyword evidence="2" id="KW-1185">Reference proteome</keyword>
<gene>
    <name evidence="1" type="ORF">J1605_018005</name>
</gene>
<comment type="caution">
    <text evidence="1">The sequence shown here is derived from an EMBL/GenBank/DDBJ whole genome shotgun (WGS) entry which is preliminary data.</text>
</comment>
<accession>A0AB34HZ85</accession>
<dbReference type="EMBL" id="JAIQCJ010000448">
    <property type="protein sequence ID" value="KAJ8796327.1"/>
    <property type="molecule type" value="Genomic_DNA"/>
</dbReference>
<evidence type="ECO:0000313" key="1">
    <source>
        <dbReference type="EMBL" id="KAJ8796327.1"/>
    </source>
</evidence>